<dbReference type="PIRSF" id="PIRSF002937">
    <property type="entry name" value="Res_reg_Spo0A"/>
    <property type="match status" value="1"/>
</dbReference>
<evidence type="ECO:0000256" key="16">
    <source>
        <dbReference type="PIRSR" id="PIRSR002937-1"/>
    </source>
</evidence>
<dbReference type="Proteomes" id="UP000199068">
    <property type="component" value="Unassembled WGS sequence"/>
</dbReference>
<evidence type="ECO:0000259" key="18">
    <source>
        <dbReference type="PROSITE" id="PS50110"/>
    </source>
</evidence>
<evidence type="ECO:0000256" key="10">
    <source>
        <dbReference type="ARBA" id="ARBA00023015"/>
    </source>
</evidence>
<dbReference type="CDD" id="cd17561">
    <property type="entry name" value="REC_Spo0A"/>
    <property type="match status" value="1"/>
</dbReference>
<evidence type="ECO:0000256" key="11">
    <source>
        <dbReference type="ARBA" id="ARBA00023125"/>
    </source>
</evidence>
<dbReference type="GO" id="GO:0005829">
    <property type="term" value="C:cytosol"/>
    <property type="evidence" value="ECO:0007669"/>
    <property type="project" value="TreeGrafter"/>
</dbReference>
<evidence type="ECO:0000313" key="19">
    <source>
        <dbReference type="EMBL" id="SDM07178.1"/>
    </source>
</evidence>
<dbReference type="GO" id="GO:0000156">
    <property type="term" value="F:phosphorelay response regulator activity"/>
    <property type="evidence" value="ECO:0007669"/>
    <property type="project" value="TreeGrafter"/>
</dbReference>
<evidence type="ECO:0000256" key="17">
    <source>
        <dbReference type="PROSITE-ProRule" id="PRU00169"/>
    </source>
</evidence>
<dbReference type="GO" id="GO:0032993">
    <property type="term" value="C:protein-DNA complex"/>
    <property type="evidence" value="ECO:0007669"/>
    <property type="project" value="TreeGrafter"/>
</dbReference>
<dbReference type="SUPFAM" id="SSF52172">
    <property type="entry name" value="CheY-like"/>
    <property type="match status" value="1"/>
</dbReference>
<dbReference type="InterPro" id="IPR012052">
    <property type="entry name" value="Spore_0_A"/>
</dbReference>
<dbReference type="FunFam" id="1.10.10.10:FF:000107">
    <property type="entry name" value="Stage 0 sporulation protein A"/>
    <property type="match status" value="1"/>
</dbReference>
<keyword evidence="11 15" id="KW-0238">DNA-binding</keyword>
<evidence type="ECO:0000256" key="5">
    <source>
        <dbReference type="ARBA" id="ARBA00022553"/>
    </source>
</evidence>
<keyword evidence="8 15" id="KW-0749">Sporulation</keyword>
<dbReference type="InterPro" id="IPR039420">
    <property type="entry name" value="WalR-like"/>
</dbReference>
<evidence type="ECO:0000313" key="20">
    <source>
        <dbReference type="Proteomes" id="UP000199068"/>
    </source>
</evidence>
<dbReference type="GO" id="GO:0051606">
    <property type="term" value="P:detection of stimulus"/>
    <property type="evidence" value="ECO:0007669"/>
    <property type="project" value="UniProtKB-UniRule"/>
</dbReference>
<evidence type="ECO:0000256" key="15">
    <source>
        <dbReference type="PIRNR" id="PIRNR002937"/>
    </source>
</evidence>
<dbReference type="GO" id="GO:0042173">
    <property type="term" value="P:regulation of sporulation resulting in formation of a cellular spore"/>
    <property type="evidence" value="ECO:0007669"/>
    <property type="project" value="InterPro"/>
</dbReference>
<feature type="domain" description="Response regulatory" evidence="18">
    <location>
        <begin position="6"/>
        <end position="124"/>
    </location>
</feature>
<evidence type="ECO:0000256" key="9">
    <source>
        <dbReference type="ARBA" id="ARBA00023012"/>
    </source>
</evidence>
<sequence length="271" mass="30570">MNEKIKIVLADDNKDFCQVLKEYLSNESDIEILGIAKDGIEALDLVKKTQPDLLVLDVIMPHLDGLGVIEKLNSMDIPKMPKIIVLSAVGQDKITQSAINLGADYYIVKPFDFVIFINRIRELVSNKSSHHVEIKPRTHSDIQMTRSDFVKNVGNIETEITNIIHEIGVPAHIKGYLYLREAIKMVIDNVELLGAVTKELYPSIAKKFNTTPSRVERAIRHAIEVAWSRGKVDTINQLFGYTVHNTKGKPTNSEFIAMIADKLRLEHSMVK</sequence>
<dbReference type="InterPro" id="IPR001789">
    <property type="entry name" value="Sig_transdc_resp-reg_receiver"/>
</dbReference>
<evidence type="ECO:0000256" key="3">
    <source>
        <dbReference type="ARBA" id="ARBA00022490"/>
    </source>
</evidence>
<evidence type="ECO:0000256" key="2">
    <source>
        <dbReference type="ARBA" id="ARBA00018672"/>
    </source>
</evidence>
<feature type="binding site" evidence="16">
    <location>
        <position position="57"/>
    </location>
    <ligand>
        <name>Ca(2+)</name>
        <dbReference type="ChEBI" id="CHEBI:29108"/>
    </ligand>
</feature>
<dbReference type="AlphaFoldDB" id="A0A1G9Q805"/>
<feature type="modified residue" description="4-aspartylphosphate" evidence="17">
    <location>
        <position position="57"/>
    </location>
</feature>
<dbReference type="GO" id="GO:0003700">
    <property type="term" value="F:DNA-binding transcription factor activity"/>
    <property type="evidence" value="ECO:0007669"/>
    <property type="project" value="InterPro"/>
</dbReference>
<keyword evidence="10 15" id="KW-0805">Transcription regulation</keyword>
<evidence type="ECO:0000256" key="13">
    <source>
        <dbReference type="ARBA" id="ARBA00023163"/>
    </source>
</evidence>
<dbReference type="SUPFAM" id="SSF46894">
    <property type="entry name" value="C-terminal effector domain of the bipartite response regulators"/>
    <property type="match status" value="1"/>
</dbReference>
<dbReference type="GO" id="GO:0000976">
    <property type="term" value="F:transcription cis-regulatory region binding"/>
    <property type="evidence" value="ECO:0007669"/>
    <property type="project" value="TreeGrafter"/>
</dbReference>
<evidence type="ECO:0000256" key="7">
    <source>
        <dbReference type="ARBA" id="ARBA00022837"/>
    </source>
</evidence>
<reference evidence="19 20" key="1">
    <citation type="submission" date="2016-10" db="EMBL/GenBank/DDBJ databases">
        <authorList>
            <person name="de Groot N.N."/>
        </authorList>
    </citation>
    <scope>NUCLEOTIDE SEQUENCE [LARGE SCALE GENOMIC DNA]</scope>
    <source>
        <strain evidence="19 20">DSM 797</strain>
    </source>
</reference>
<feature type="binding site" evidence="16">
    <location>
        <position position="11"/>
    </location>
    <ligand>
        <name>Ca(2+)</name>
        <dbReference type="ChEBI" id="CHEBI:29108"/>
    </ligand>
</feature>
<dbReference type="Pfam" id="PF00072">
    <property type="entry name" value="Response_reg"/>
    <property type="match status" value="1"/>
</dbReference>
<accession>A0A1G9Q805</accession>
<dbReference type="PROSITE" id="PS50110">
    <property type="entry name" value="RESPONSE_REGULATORY"/>
    <property type="match status" value="1"/>
</dbReference>
<dbReference type="FunFam" id="3.40.50.2300:FF:000154">
    <property type="entry name" value="Stage 0 sporulation protein A"/>
    <property type="match status" value="1"/>
</dbReference>
<evidence type="ECO:0000256" key="8">
    <source>
        <dbReference type="ARBA" id="ARBA00022969"/>
    </source>
</evidence>
<comment type="function">
    <text evidence="14 15">May play the central regulatory role in sporulation. It may be an element of the effector pathway responsible for the activation of sporulation genes in response to nutritional stress. Spo0A may act in concert with spo0H (a sigma factor) to control the expression of some genes that are critical to the sporulation process.</text>
</comment>
<organism evidence="19 20">
    <name type="scientific">Romboutsia lituseburensis DSM 797</name>
    <dbReference type="NCBI Taxonomy" id="1121325"/>
    <lineage>
        <taxon>Bacteria</taxon>
        <taxon>Bacillati</taxon>
        <taxon>Bacillota</taxon>
        <taxon>Clostridia</taxon>
        <taxon>Peptostreptococcales</taxon>
        <taxon>Peptostreptococcaceae</taxon>
        <taxon>Romboutsia</taxon>
    </lineage>
</organism>
<dbReference type="STRING" id="1121325.SAMN04515677_10579"/>
<evidence type="ECO:0000256" key="4">
    <source>
        <dbReference type="ARBA" id="ARBA00022491"/>
    </source>
</evidence>
<dbReference type="Gene3D" id="3.40.50.2300">
    <property type="match status" value="1"/>
</dbReference>
<dbReference type="InterPro" id="IPR016032">
    <property type="entry name" value="Sig_transdc_resp-reg_C-effctor"/>
</dbReference>
<dbReference type="PANTHER" id="PTHR48111:SF1">
    <property type="entry name" value="TWO-COMPONENT RESPONSE REGULATOR ORR33"/>
    <property type="match status" value="1"/>
</dbReference>
<evidence type="ECO:0000256" key="12">
    <source>
        <dbReference type="ARBA" id="ARBA00023159"/>
    </source>
</evidence>
<dbReference type="GO" id="GO:0005509">
    <property type="term" value="F:calcium ion binding"/>
    <property type="evidence" value="ECO:0007669"/>
    <property type="project" value="UniProtKB-UniRule"/>
</dbReference>
<evidence type="ECO:0000256" key="14">
    <source>
        <dbReference type="ARBA" id="ARBA00024867"/>
    </source>
</evidence>
<evidence type="ECO:0000256" key="1">
    <source>
        <dbReference type="ARBA" id="ARBA00004496"/>
    </source>
</evidence>
<keyword evidence="6 15" id="KW-0479">Metal-binding</keyword>
<keyword evidence="13 15" id="KW-0804">Transcription</keyword>
<dbReference type="Pfam" id="PF08769">
    <property type="entry name" value="Spo0A_C"/>
    <property type="match status" value="1"/>
</dbReference>
<dbReference type="EMBL" id="FNGW01000005">
    <property type="protein sequence ID" value="SDM07178.1"/>
    <property type="molecule type" value="Genomic_DNA"/>
</dbReference>
<dbReference type="GO" id="GO:0030435">
    <property type="term" value="P:sporulation resulting in formation of a cellular spore"/>
    <property type="evidence" value="ECO:0007669"/>
    <property type="project" value="UniProtKB-UniRule"/>
</dbReference>
<gene>
    <name evidence="19" type="ORF">SAMN04515677_10579</name>
</gene>
<dbReference type="PANTHER" id="PTHR48111">
    <property type="entry name" value="REGULATOR OF RPOS"/>
    <property type="match status" value="1"/>
</dbReference>
<comment type="subcellular location">
    <subcellularLocation>
        <location evidence="1 15">Cytoplasm</location>
    </subcellularLocation>
</comment>
<name>A0A1G9Q805_9FIRM</name>
<dbReference type="SMART" id="SM00448">
    <property type="entry name" value="REC"/>
    <property type="match status" value="1"/>
</dbReference>
<dbReference type="NCBIfam" id="TIGR02875">
    <property type="entry name" value="spore_0_A"/>
    <property type="match status" value="1"/>
</dbReference>
<evidence type="ECO:0000256" key="6">
    <source>
        <dbReference type="ARBA" id="ARBA00022723"/>
    </source>
</evidence>
<keyword evidence="3 15" id="KW-0963">Cytoplasm</keyword>
<dbReference type="InterPro" id="IPR014879">
    <property type="entry name" value="Spo0A_C"/>
</dbReference>
<keyword evidence="5 17" id="KW-0597">Phosphoprotein</keyword>
<keyword evidence="9 15" id="KW-0902">Two-component regulatory system</keyword>
<dbReference type="InterPro" id="IPR011006">
    <property type="entry name" value="CheY-like_superfamily"/>
</dbReference>
<keyword evidence="4 15" id="KW-0678">Repressor</keyword>
<keyword evidence="20" id="KW-1185">Reference proteome</keyword>
<proteinExistence type="predicted"/>
<keyword evidence="12 15" id="KW-0010">Activator</keyword>
<comment type="cofactor">
    <cofactor evidence="15 16">
        <name>Ca(2+)</name>
        <dbReference type="ChEBI" id="CHEBI:29108"/>
    </cofactor>
    <text evidence="15 16">Binds 1 Ca(2+) ion per subunit.</text>
</comment>
<dbReference type="Gene3D" id="1.10.10.10">
    <property type="entry name" value="Winged helix-like DNA-binding domain superfamily/Winged helix DNA-binding domain"/>
    <property type="match status" value="1"/>
</dbReference>
<feature type="binding site" evidence="16">
    <location>
        <position position="12"/>
    </location>
    <ligand>
        <name>Ca(2+)</name>
        <dbReference type="ChEBI" id="CHEBI:29108"/>
    </ligand>
</feature>
<keyword evidence="7 15" id="KW-0106">Calcium</keyword>
<dbReference type="InterPro" id="IPR036388">
    <property type="entry name" value="WH-like_DNA-bd_sf"/>
</dbReference>
<protein>
    <recommendedName>
        <fullName evidence="2 15">Stage 0 sporulation protein A homolog</fullName>
    </recommendedName>
</protein>